<organism evidence="6 7">
    <name type="scientific">Neocallimastix californiae</name>
    <dbReference type="NCBI Taxonomy" id="1754190"/>
    <lineage>
        <taxon>Eukaryota</taxon>
        <taxon>Fungi</taxon>
        <taxon>Fungi incertae sedis</taxon>
        <taxon>Chytridiomycota</taxon>
        <taxon>Chytridiomycota incertae sedis</taxon>
        <taxon>Neocallimastigomycetes</taxon>
        <taxon>Neocallimastigales</taxon>
        <taxon>Neocallimastigaceae</taxon>
        <taxon>Neocallimastix</taxon>
    </lineage>
</organism>
<dbReference type="InterPro" id="IPR002068">
    <property type="entry name" value="A-crystallin/Hsp20_dom"/>
</dbReference>
<feature type="compositionally biased region" description="Basic and acidic residues" evidence="4">
    <location>
        <begin position="167"/>
        <end position="205"/>
    </location>
</feature>
<keyword evidence="1" id="KW-0346">Stress response</keyword>
<proteinExistence type="inferred from homology"/>
<feature type="compositionally biased region" description="Basic and acidic residues" evidence="4">
    <location>
        <begin position="127"/>
        <end position="137"/>
    </location>
</feature>
<keyword evidence="7" id="KW-1185">Reference proteome</keyword>
<dbReference type="Gene3D" id="2.60.40.790">
    <property type="match status" value="1"/>
</dbReference>
<name>A0A1Y2D6Y6_9FUNG</name>
<dbReference type="PROSITE" id="PS01031">
    <property type="entry name" value="SHSP"/>
    <property type="match status" value="1"/>
</dbReference>
<evidence type="ECO:0000313" key="7">
    <source>
        <dbReference type="Proteomes" id="UP000193920"/>
    </source>
</evidence>
<evidence type="ECO:0000256" key="2">
    <source>
        <dbReference type="PROSITE-ProRule" id="PRU00285"/>
    </source>
</evidence>
<dbReference type="Proteomes" id="UP000193920">
    <property type="component" value="Unassembled WGS sequence"/>
</dbReference>
<feature type="region of interest" description="Disordered" evidence="4">
    <location>
        <begin position="283"/>
        <end position="346"/>
    </location>
</feature>
<feature type="region of interest" description="Disordered" evidence="4">
    <location>
        <begin position="127"/>
        <end position="213"/>
    </location>
</feature>
<protein>
    <submittedName>
        <fullName evidence="6">HSP20-like chaperone</fullName>
    </submittedName>
</protein>
<feature type="compositionally biased region" description="Basic and acidic residues" evidence="4">
    <location>
        <begin position="296"/>
        <end position="346"/>
    </location>
</feature>
<dbReference type="PANTHER" id="PTHR11527">
    <property type="entry name" value="HEAT-SHOCK PROTEIN 20 FAMILY MEMBER"/>
    <property type="match status" value="1"/>
</dbReference>
<dbReference type="SUPFAM" id="SSF49764">
    <property type="entry name" value="HSP20-like chaperones"/>
    <property type="match status" value="1"/>
</dbReference>
<comment type="caution">
    <text evidence="6">The sequence shown here is derived from an EMBL/GenBank/DDBJ whole genome shotgun (WGS) entry which is preliminary data.</text>
</comment>
<dbReference type="InterPro" id="IPR031107">
    <property type="entry name" value="Small_HSP"/>
</dbReference>
<feature type="domain" description="SHSP" evidence="5">
    <location>
        <begin position="229"/>
        <end position="402"/>
    </location>
</feature>
<dbReference type="Pfam" id="PF00011">
    <property type="entry name" value="HSP20"/>
    <property type="match status" value="1"/>
</dbReference>
<dbReference type="CDD" id="cd06464">
    <property type="entry name" value="ACD_sHsps-like"/>
    <property type="match status" value="1"/>
</dbReference>
<evidence type="ECO:0000256" key="4">
    <source>
        <dbReference type="SAM" id="MobiDB-lite"/>
    </source>
</evidence>
<evidence type="ECO:0000256" key="3">
    <source>
        <dbReference type="RuleBase" id="RU003616"/>
    </source>
</evidence>
<dbReference type="EMBL" id="MCOG01000080">
    <property type="protein sequence ID" value="ORY55048.1"/>
    <property type="molecule type" value="Genomic_DNA"/>
</dbReference>
<comment type="similarity">
    <text evidence="2 3">Belongs to the small heat shock protein (HSP20) family.</text>
</comment>
<dbReference type="InterPro" id="IPR008978">
    <property type="entry name" value="HSP20-like_chaperone"/>
</dbReference>
<evidence type="ECO:0000259" key="5">
    <source>
        <dbReference type="PROSITE" id="PS01031"/>
    </source>
</evidence>
<sequence length="402" mass="48749">MIPLYMHRDPFFDHFSVFDSHSLWNEYDDDLDWIYRNINDEDYSDEEEREEEEEEEEDNYNYKIGNQLKDYSYLLHSIIPTHHDHKHNRFTSVIRPHFLLHRNRSIPYYPLRRKLYRALLHHNKKMEEKKMEEKKNNEQQMDCQTNKEQANKTEKVQNLKRASNQEQSKEKESLKRQQLQDKSQENCEKKNEKKNEKEKENENITDKQVSIQRPKQDLETRIFNDFFDFKFDDFSPKINFGEDKKHYYLHADLPGMTKDQVKMEISEDGILTLSGKREYIYKDGNNDEKENENENEDKMEVEVEKEKGKGKESGKETETEMKIDHEEEEKNKENKEKEKEKKKEEKYSMMECGYGQFERKLTLPEDIDLEHISAKMENGALDVTFNKIIPDKKEHIHRIQIQ</sequence>
<reference evidence="6 7" key="1">
    <citation type="submission" date="2016-08" db="EMBL/GenBank/DDBJ databases">
        <title>A Parts List for Fungal Cellulosomes Revealed by Comparative Genomics.</title>
        <authorList>
            <consortium name="DOE Joint Genome Institute"/>
            <person name="Haitjema C.H."/>
            <person name="Gilmore S.P."/>
            <person name="Henske J.K."/>
            <person name="Solomon K.V."/>
            <person name="De Groot R."/>
            <person name="Kuo A."/>
            <person name="Mondo S.J."/>
            <person name="Salamov A.A."/>
            <person name="Labutti K."/>
            <person name="Zhao Z."/>
            <person name="Chiniquy J."/>
            <person name="Barry K."/>
            <person name="Brewer H.M."/>
            <person name="Purvine S.O."/>
            <person name="Wright A.T."/>
            <person name="Boxma B."/>
            <person name="Van Alen T."/>
            <person name="Hackstein J.H."/>
            <person name="Baker S.E."/>
            <person name="Grigoriev I.V."/>
            <person name="O'Malley M.A."/>
        </authorList>
    </citation>
    <scope>NUCLEOTIDE SEQUENCE [LARGE SCALE GENOMIC DNA]</scope>
    <source>
        <strain evidence="6 7">G1</strain>
    </source>
</reference>
<gene>
    <name evidence="6" type="ORF">LY90DRAFT_669778</name>
</gene>
<dbReference type="AlphaFoldDB" id="A0A1Y2D6Y6"/>
<dbReference type="OrthoDB" id="1431247at2759"/>
<evidence type="ECO:0000313" key="6">
    <source>
        <dbReference type="EMBL" id="ORY55048.1"/>
    </source>
</evidence>
<accession>A0A1Y2D6Y6</accession>
<evidence type="ECO:0000256" key="1">
    <source>
        <dbReference type="ARBA" id="ARBA00023016"/>
    </source>
</evidence>